<dbReference type="Proteomes" id="UP000290172">
    <property type="component" value="Unassembled WGS sequence"/>
</dbReference>
<dbReference type="Gene3D" id="2.30.30.110">
    <property type="match status" value="1"/>
</dbReference>
<evidence type="ECO:0008006" key="3">
    <source>
        <dbReference type="Google" id="ProtNLM"/>
    </source>
</evidence>
<comment type="caution">
    <text evidence="1">The sequence shown here is derived from an EMBL/GenBank/DDBJ whole genome shotgun (WGS) entry which is preliminary data.</text>
</comment>
<reference evidence="1 2" key="1">
    <citation type="submission" date="2017-10" db="EMBL/GenBank/DDBJ databases">
        <title>Genomics of the genus Arcobacter.</title>
        <authorList>
            <person name="Perez-Cataluna A."/>
            <person name="Figueras M.J."/>
        </authorList>
    </citation>
    <scope>NUCLEOTIDE SEQUENCE [LARGE SCALE GENOMIC DNA]</scope>
    <source>
        <strain evidence="1 2">CECT 8993</strain>
    </source>
</reference>
<accession>A0A4V1LRI1</accession>
<dbReference type="Pfam" id="PF02452">
    <property type="entry name" value="PemK_toxin"/>
    <property type="match status" value="1"/>
</dbReference>
<evidence type="ECO:0000313" key="1">
    <source>
        <dbReference type="EMBL" id="RXJ68278.1"/>
    </source>
</evidence>
<evidence type="ECO:0000313" key="2">
    <source>
        <dbReference type="Proteomes" id="UP000290172"/>
    </source>
</evidence>
<protein>
    <recommendedName>
        <fullName evidence="3">Toxin-antitoxin system protein</fullName>
    </recommendedName>
</protein>
<dbReference type="GO" id="GO:0003677">
    <property type="term" value="F:DNA binding"/>
    <property type="evidence" value="ECO:0007669"/>
    <property type="project" value="InterPro"/>
</dbReference>
<organism evidence="1 2">
    <name type="scientific">Halarcobacter ebronensis</name>
    <dbReference type="NCBI Taxonomy" id="1462615"/>
    <lineage>
        <taxon>Bacteria</taxon>
        <taxon>Pseudomonadati</taxon>
        <taxon>Campylobacterota</taxon>
        <taxon>Epsilonproteobacteria</taxon>
        <taxon>Campylobacterales</taxon>
        <taxon>Arcobacteraceae</taxon>
        <taxon>Halarcobacter</taxon>
    </lineage>
</organism>
<dbReference type="SUPFAM" id="SSF50118">
    <property type="entry name" value="Cell growth inhibitor/plasmid maintenance toxic component"/>
    <property type="match status" value="1"/>
</dbReference>
<dbReference type="AlphaFoldDB" id="A0A4V1LRI1"/>
<gene>
    <name evidence="1" type="ORF">CRV08_08480</name>
</gene>
<name>A0A4V1LRI1_9BACT</name>
<proteinExistence type="predicted"/>
<sequence length="133" mass="15841">MIENDFDKWNKVKKDTHKENVLVGFRNRDIFYIKMGQNIGFEQNGKGDNFVRPVIIFKKFNKNMFFGIPLSTQIKEGRFYYYFEFKKGKTISKNIALLSQLKLYSSNRLLNKIGVISTNDFENMKKKFMELIK</sequence>
<dbReference type="InterPro" id="IPR003477">
    <property type="entry name" value="PemK-like"/>
</dbReference>
<dbReference type="EMBL" id="PDKJ01000006">
    <property type="protein sequence ID" value="RXJ68278.1"/>
    <property type="molecule type" value="Genomic_DNA"/>
</dbReference>
<dbReference type="InterPro" id="IPR011067">
    <property type="entry name" value="Plasmid_toxin/cell-grow_inhib"/>
</dbReference>